<proteinExistence type="predicted"/>
<keyword evidence="2" id="KW-1185">Reference proteome</keyword>
<dbReference type="RefSeq" id="WP_147055739.1">
    <property type="nucleotide sequence ID" value="NZ_CP042437.1"/>
</dbReference>
<evidence type="ECO:0000313" key="2">
    <source>
        <dbReference type="Proteomes" id="UP000321362"/>
    </source>
</evidence>
<protein>
    <submittedName>
        <fullName evidence="1">Uncharacterized protein</fullName>
    </submittedName>
</protein>
<dbReference type="OrthoDB" id="799242at2"/>
<gene>
    <name evidence="1" type="ORF">FSB76_18075</name>
</gene>
<dbReference type="KEGG" id="mgk:FSB76_18075"/>
<accession>A0A5B8W4D2</accession>
<organism evidence="1 2">
    <name type="scientific">Mucilaginibacter ginsenosidivorax</name>
    <dbReference type="NCBI Taxonomy" id="862126"/>
    <lineage>
        <taxon>Bacteria</taxon>
        <taxon>Pseudomonadati</taxon>
        <taxon>Bacteroidota</taxon>
        <taxon>Sphingobacteriia</taxon>
        <taxon>Sphingobacteriales</taxon>
        <taxon>Sphingobacteriaceae</taxon>
        <taxon>Mucilaginibacter</taxon>
    </lineage>
</organism>
<evidence type="ECO:0000313" key="1">
    <source>
        <dbReference type="EMBL" id="QEC77756.1"/>
    </source>
</evidence>
<name>A0A5B8W4D2_9SPHI</name>
<dbReference type="AlphaFoldDB" id="A0A5B8W4D2"/>
<dbReference type="Proteomes" id="UP000321362">
    <property type="component" value="Chromosome"/>
</dbReference>
<sequence length="84" mass="9478">MESKIFSYKADGIVLEPVTDQLKLSPVFDRKELVEKIKDVLKADGFKVDERSLQFKIEDGQLFIQGLAGKEQEARSIGFMSGKI</sequence>
<dbReference type="EMBL" id="CP042437">
    <property type="protein sequence ID" value="QEC77756.1"/>
    <property type="molecule type" value="Genomic_DNA"/>
</dbReference>
<reference evidence="1 2" key="1">
    <citation type="journal article" date="2013" name="J. Microbiol.">
        <title>Mucilaginibacter ginsenosidivorax sp. nov., with ginsenoside converting activity isolated from sediment.</title>
        <authorList>
            <person name="Kim J.K."/>
            <person name="Choi T.E."/>
            <person name="Liu Q.M."/>
            <person name="Park H.Y."/>
            <person name="Yi T.H."/>
            <person name="Yoon M.H."/>
            <person name="Kim S.C."/>
            <person name="Im W.T."/>
        </authorList>
    </citation>
    <scope>NUCLEOTIDE SEQUENCE [LARGE SCALE GENOMIC DNA]</scope>
    <source>
        <strain evidence="1 2">KHI28</strain>
    </source>
</reference>